<reference evidence="5" key="1">
    <citation type="submission" date="2021-09" db="EMBL/GenBank/DDBJ databases">
        <authorList>
            <consortium name="AG Swart"/>
            <person name="Singh M."/>
            <person name="Singh A."/>
            <person name="Seah K."/>
            <person name="Emmerich C."/>
        </authorList>
    </citation>
    <scope>NUCLEOTIDE SEQUENCE</scope>
    <source>
        <strain evidence="5">ATCC30299</strain>
    </source>
</reference>
<dbReference type="PANTHER" id="PTHR24171">
    <property type="entry name" value="ANKYRIN REPEAT DOMAIN-CONTAINING PROTEIN 39-RELATED"/>
    <property type="match status" value="1"/>
</dbReference>
<name>A0AAU9IEB4_9CILI</name>
<dbReference type="AlphaFoldDB" id="A0AAU9IEB4"/>
<dbReference type="EMBL" id="CAJZBQ010000011">
    <property type="protein sequence ID" value="CAG9313744.1"/>
    <property type="molecule type" value="Genomic_DNA"/>
</dbReference>
<keyword evidence="6" id="KW-1185">Reference proteome</keyword>
<dbReference type="Pfam" id="PF00023">
    <property type="entry name" value="Ank"/>
    <property type="match status" value="1"/>
</dbReference>
<evidence type="ECO:0000256" key="4">
    <source>
        <dbReference type="SAM" id="MobiDB-lite"/>
    </source>
</evidence>
<dbReference type="SUPFAM" id="SSF48403">
    <property type="entry name" value="Ankyrin repeat"/>
    <property type="match status" value="1"/>
</dbReference>
<comment type="caution">
    <text evidence="5">The sequence shown here is derived from an EMBL/GenBank/DDBJ whole genome shotgun (WGS) entry which is preliminary data.</text>
</comment>
<feature type="repeat" description="ANK" evidence="3">
    <location>
        <begin position="36"/>
        <end position="68"/>
    </location>
</feature>
<dbReference type="InterPro" id="IPR002110">
    <property type="entry name" value="Ankyrin_rpt"/>
</dbReference>
<feature type="compositionally biased region" description="Polar residues" evidence="4">
    <location>
        <begin position="530"/>
        <end position="551"/>
    </location>
</feature>
<dbReference type="Gene3D" id="1.25.40.20">
    <property type="entry name" value="Ankyrin repeat-containing domain"/>
    <property type="match status" value="1"/>
</dbReference>
<dbReference type="GO" id="GO:0004842">
    <property type="term" value="F:ubiquitin-protein transferase activity"/>
    <property type="evidence" value="ECO:0007669"/>
    <property type="project" value="TreeGrafter"/>
</dbReference>
<evidence type="ECO:0000256" key="2">
    <source>
        <dbReference type="ARBA" id="ARBA00023043"/>
    </source>
</evidence>
<accession>A0AAU9IEB4</accession>
<dbReference type="PANTHER" id="PTHR24171:SF8">
    <property type="entry name" value="BRCA1-ASSOCIATED RING DOMAIN PROTEIN 1"/>
    <property type="match status" value="1"/>
</dbReference>
<dbReference type="PROSITE" id="PS50297">
    <property type="entry name" value="ANK_REP_REGION"/>
    <property type="match status" value="2"/>
</dbReference>
<dbReference type="GO" id="GO:0085020">
    <property type="term" value="P:protein K6-linked ubiquitination"/>
    <property type="evidence" value="ECO:0007669"/>
    <property type="project" value="TreeGrafter"/>
</dbReference>
<evidence type="ECO:0000256" key="3">
    <source>
        <dbReference type="PROSITE-ProRule" id="PRU00023"/>
    </source>
</evidence>
<organism evidence="5 6">
    <name type="scientific">Blepharisma stoltei</name>
    <dbReference type="NCBI Taxonomy" id="1481888"/>
    <lineage>
        <taxon>Eukaryota</taxon>
        <taxon>Sar</taxon>
        <taxon>Alveolata</taxon>
        <taxon>Ciliophora</taxon>
        <taxon>Postciliodesmatophora</taxon>
        <taxon>Heterotrichea</taxon>
        <taxon>Heterotrichida</taxon>
        <taxon>Blepharismidae</taxon>
        <taxon>Blepharisma</taxon>
    </lineage>
</organism>
<keyword evidence="1" id="KW-0677">Repeat</keyword>
<keyword evidence="2 3" id="KW-0040">ANK repeat</keyword>
<feature type="compositionally biased region" description="Polar residues" evidence="4">
    <location>
        <begin position="166"/>
        <end position="183"/>
    </location>
</feature>
<sequence>MSKRAQTELMIVSEQGNLDRIKTLANPKSLSEKNSAGYTPLALAVKEGHFEAARELINQGTDINAINDAGQSILFLACWHNRENIVKLLLEKKVKIDLPDHRGWTPLTISVYHNYTNIVQLLLNAGCDIEHKDCFGKKAIDRAKNIEMITLLQKTASLRRKKERSQSPMTRNSTESSAPQVSWKSKEEAINVPKPAYTNLARRNSSSLISVKSESSLKSVSRYSTPTMSKADISIRSDSVRPDNRRKIKEGMEAYMKSSSHKFEAQLDEEWFQKLGEILNDQLRNTQFDLEKEAENLLARASKELFIKLKENTVDNVERLSRANERRINESYSSEHKIENFPEKKINRSSSAGKLIRENYQKEDSAYDVKRRVRENYQQEDLAFDVKRQVMRYAEQQYIEIQGKMKKVSNSMITKEINNRILANKHYVTSQLQDNLTDIEMRLKNYIENTVNDKISQISGQSVPNSKESTQKSSAKYEEYRFIDQVIKDPPIPIEKPQRKVVEFAEDSDEHQENGFDYIESISKSYEQYRSPSNKCSYPSHGIFSSPSKDNSASKLPPNPKKSKKSEPKQPVPPTSVTSALQGFIKSREAFKL</sequence>
<evidence type="ECO:0000313" key="5">
    <source>
        <dbReference type="EMBL" id="CAG9313744.1"/>
    </source>
</evidence>
<feature type="repeat" description="ANK" evidence="3">
    <location>
        <begin position="69"/>
        <end position="101"/>
    </location>
</feature>
<dbReference type="PRINTS" id="PR01415">
    <property type="entry name" value="ANKYRIN"/>
</dbReference>
<proteinExistence type="predicted"/>
<evidence type="ECO:0000256" key="1">
    <source>
        <dbReference type="ARBA" id="ARBA00022737"/>
    </source>
</evidence>
<dbReference type="PROSITE" id="PS50088">
    <property type="entry name" value="ANK_REPEAT"/>
    <property type="match status" value="3"/>
</dbReference>
<evidence type="ECO:0000313" key="6">
    <source>
        <dbReference type="Proteomes" id="UP001162131"/>
    </source>
</evidence>
<dbReference type="SMART" id="SM00248">
    <property type="entry name" value="ANK"/>
    <property type="match status" value="3"/>
</dbReference>
<gene>
    <name evidence="5" type="ORF">BSTOLATCC_MIC9549</name>
</gene>
<protein>
    <submittedName>
        <fullName evidence="5">Uncharacterized protein</fullName>
    </submittedName>
</protein>
<dbReference type="Proteomes" id="UP001162131">
    <property type="component" value="Unassembled WGS sequence"/>
</dbReference>
<dbReference type="Pfam" id="PF12796">
    <property type="entry name" value="Ank_2"/>
    <property type="match status" value="1"/>
</dbReference>
<dbReference type="InterPro" id="IPR036770">
    <property type="entry name" value="Ankyrin_rpt-contain_sf"/>
</dbReference>
<feature type="region of interest" description="Disordered" evidence="4">
    <location>
        <begin position="530"/>
        <end position="580"/>
    </location>
</feature>
<feature type="region of interest" description="Disordered" evidence="4">
    <location>
        <begin position="157"/>
        <end position="186"/>
    </location>
</feature>
<feature type="repeat" description="ANK" evidence="3">
    <location>
        <begin position="102"/>
        <end position="134"/>
    </location>
</feature>